<dbReference type="PANTHER" id="PTHR43781:SF1">
    <property type="entry name" value="SACCHAROPINE DEHYDROGENASE"/>
    <property type="match status" value="1"/>
</dbReference>
<keyword evidence="3" id="KW-1185">Reference proteome</keyword>
<dbReference type="PANTHER" id="PTHR43781">
    <property type="entry name" value="SACCHAROPINE DEHYDROGENASE"/>
    <property type="match status" value="1"/>
</dbReference>
<evidence type="ECO:0000313" key="3">
    <source>
        <dbReference type="Proteomes" id="UP001432166"/>
    </source>
</evidence>
<dbReference type="InterPro" id="IPR005097">
    <property type="entry name" value="Sacchrp_dh_NADP-bd"/>
</dbReference>
<dbReference type="Gene3D" id="3.40.50.720">
    <property type="entry name" value="NAD(P)-binding Rossmann-like Domain"/>
    <property type="match status" value="1"/>
</dbReference>
<feature type="domain" description="Saccharopine dehydrogenase NADP binding" evidence="1">
    <location>
        <begin position="13"/>
        <end position="131"/>
    </location>
</feature>
<dbReference type="RefSeq" id="WP_328939171.1">
    <property type="nucleotide sequence ID" value="NZ_CP108133.1"/>
</dbReference>
<proteinExistence type="predicted"/>
<dbReference type="Pfam" id="PF03435">
    <property type="entry name" value="Sacchrp_dh_NADP"/>
    <property type="match status" value="1"/>
</dbReference>
<dbReference type="Proteomes" id="UP001432166">
    <property type="component" value="Chromosome"/>
</dbReference>
<gene>
    <name evidence="2" type="ORF">OG288_36730</name>
</gene>
<organism evidence="2 3">
    <name type="scientific">Streptomyces tauricus</name>
    <dbReference type="NCBI Taxonomy" id="68274"/>
    <lineage>
        <taxon>Bacteria</taxon>
        <taxon>Bacillati</taxon>
        <taxon>Actinomycetota</taxon>
        <taxon>Actinomycetes</taxon>
        <taxon>Kitasatosporales</taxon>
        <taxon>Streptomycetaceae</taxon>
        <taxon>Streptomyces</taxon>
        <taxon>Streptomyces aurantiacus group</taxon>
    </lineage>
</organism>
<dbReference type="InterPro" id="IPR036291">
    <property type="entry name" value="NAD(P)-bd_dom_sf"/>
</dbReference>
<accession>A0ABZ1JQQ3</accession>
<reference evidence="2" key="1">
    <citation type="submission" date="2022-10" db="EMBL/GenBank/DDBJ databases">
        <title>The complete genomes of actinobacterial strains from the NBC collection.</title>
        <authorList>
            <person name="Joergensen T.S."/>
            <person name="Alvarez Arevalo M."/>
            <person name="Sterndorff E.B."/>
            <person name="Faurdal D."/>
            <person name="Vuksanovic O."/>
            <person name="Mourched A.-S."/>
            <person name="Charusanti P."/>
            <person name="Shaw S."/>
            <person name="Blin K."/>
            <person name="Weber T."/>
        </authorList>
    </citation>
    <scope>NUCLEOTIDE SEQUENCE</scope>
    <source>
        <strain evidence="2">NBC_00189</strain>
    </source>
</reference>
<protein>
    <submittedName>
        <fullName evidence="2">Saccharopine dehydrogenase NADP-binding domain-containing protein</fullName>
    </submittedName>
</protein>
<dbReference type="EMBL" id="CP108133">
    <property type="protein sequence ID" value="WTP53380.1"/>
    <property type="molecule type" value="Genomic_DNA"/>
</dbReference>
<name>A0ABZ1JQQ3_9ACTN</name>
<sequence length="360" mass="37446">MPGTMHHIRSGEIWILGAAGRIGSAVTTRLVDRGLRPVLVGRESDRLRKTAEDLGLRVVIADGIDALAAEVTLQRPAVVFNAIGTYAETATTLARACMPGGHYLDLAADMTAVSRLLELHEEAAAQGSTLVTSSGFGVLATEAVVVKLCENRPAPAAVRVDALSSVATEEGVMGSGFATSIIDSMTTGGRRYKNGRMVTARLGADPQHLTLPDGQKVKSAGAPSAELLAAHRASNAPSVTVTTALAPTSPVVRAILPLAAKLMCFPALQRFAVRQLAGTKLKAAPRPRRHSWGHAVITWPDGTRREGWLRTDDGMDYTAAVATEVAVQLAKGEGKPGAYTPAAALGPDIAIAAGGTFLLG</sequence>
<evidence type="ECO:0000313" key="2">
    <source>
        <dbReference type="EMBL" id="WTP53380.1"/>
    </source>
</evidence>
<evidence type="ECO:0000259" key="1">
    <source>
        <dbReference type="Pfam" id="PF03435"/>
    </source>
</evidence>
<dbReference type="SUPFAM" id="SSF51735">
    <property type="entry name" value="NAD(P)-binding Rossmann-fold domains"/>
    <property type="match status" value="1"/>
</dbReference>